<dbReference type="AlphaFoldDB" id="A0A1T4QCH9"/>
<evidence type="ECO:0000256" key="4">
    <source>
        <dbReference type="PROSITE-ProRule" id="PRU00169"/>
    </source>
</evidence>
<dbReference type="SMART" id="SM00862">
    <property type="entry name" value="Trans_reg_C"/>
    <property type="match status" value="1"/>
</dbReference>
<evidence type="ECO:0000256" key="1">
    <source>
        <dbReference type="ARBA" id="ARBA00022553"/>
    </source>
</evidence>
<dbReference type="PANTHER" id="PTHR48111:SF40">
    <property type="entry name" value="PHOSPHATE REGULON TRANSCRIPTIONAL REGULATORY PROTEIN PHOB"/>
    <property type="match status" value="1"/>
</dbReference>
<dbReference type="Pfam" id="PF00486">
    <property type="entry name" value="Trans_reg_C"/>
    <property type="match status" value="1"/>
</dbReference>
<dbReference type="InterPro" id="IPR001867">
    <property type="entry name" value="OmpR/PhoB-type_DNA-bd"/>
</dbReference>
<organism evidence="8 9">
    <name type="scientific">Enhydrobacter aerosaccus</name>
    <dbReference type="NCBI Taxonomy" id="225324"/>
    <lineage>
        <taxon>Bacteria</taxon>
        <taxon>Pseudomonadati</taxon>
        <taxon>Pseudomonadota</taxon>
        <taxon>Alphaproteobacteria</taxon>
        <taxon>Hyphomicrobiales</taxon>
        <taxon>Enhydrobacter</taxon>
    </lineage>
</organism>
<feature type="domain" description="OmpR/PhoB-type" evidence="7">
    <location>
        <begin position="138"/>
        <end position="238"/>
    </location>
</feature>
<dbReference type="PROSITE" id="PS51755">
    <property type="entry name" value="OMPR_PHOB"/>
    <property type="match status" value="1"/>
</dbReference>
<dbReference type="Gene3D" id="3.40.50.2300">
    <property type="match status" value="1"/>
</dbReference>
<keyword evidence="3 5" id="KW-0238">DNA-binding</keyword>
<evidence type="ECO:0000259" key="6">
    <source>
        <dbReference type="PROSITE" id="PS50110"/>
    </source>
</evidence>
<dbReference type="Gene3D" id="6.10.250.690">
    <property type="match status" value="1"/>
</dbReference>
<dbReference type="STRING" id="225324.SAMN02745126_03131"/>
<dbReference type="RefSeq" id="WP_085934838.1">
    <property type="nucleotide sequence ID" value="NZ_FUWJ01000003.1"/>
</dbReference>
<dbReference type="GO" id="GO:0005829">
    <property type="term" value="C:cytosol"/>
    <property type="evidence" value="ECO:0007669"/>
    <property type="project" value="TreeGrafter"/>
</dbReference>
<accession>A0A1T4QCH9</accession>
<gene>
    <name evidence="8" type="ORF">SAMN02745126_03131</name>
</gene>
<dbReference type="Pfam" id="PF00072">
    <property type="entry name" value="Response_reg"/>
    <property type="match status" value="1"/>
</dbReference>
<dbReference type="CDD" id="cd00383">
    <property type="entry name" value="trans_reg_C"/>
    <property type="match status" value="1"/>
</dbReference>
<protein>
    <submittedName>
        <fullName evidence="8">DNA-binding response regulator, OmpR family, contains REC and winged-helix (WHTH) domain</fullName>
    </submittedName>
</protein>
<evidence type="ECO:0000256" key="5">
    <source>
        <dbReference type="PROSITE-ProRule" id="PRU01091"/>
    </source>
</evidence>
<sequence>METSSSLPPNSRGKKILLVDDDQALRTVLAEQLDLYDGFTTIQVGTAAEGLEKAKLAHYDAVLLDIGLPDMDGRELCKLMRRQGVRAPVIMLTAADSDADTILGLESGANDYVTKPFRINVLLARLRAHLRQHERSEDAVMTIGPYEFHPAGKLLMEKGGKRKIRLTDKEASILKFLFRAGDRPVARDVLLNEVWGYNAGVTTHTLETHIYRLRQKIEKDPTSAAILITDRGGYRLQP</sequence>
<name>A0A1T4QCH9_9HYPH</name>
<dbReference type="GO" id="GO:0000156">
    <property type="term" value="F:phosphorelay response regulator activity"/>
    <property type="evidence" value="ECO:0007669"/>
    <property type="project" value="TreeGrafter"/>
</dbReference>
<dbReference type="Gene3D" id="1.10.10.10">
    <property type="entry name" value="Winged helix-like DNA-binding domain superfamily/Winged helix DNA-binding domain"/>
    <property type="match status" value="1"/>
</dbReference>
<dbReference type="Proteomes" id="UP000190092">
    <property type="component" value="Unassembled WGS sequence"/>
</dbReference>
<feature type="modified residue" description="4-aspartylphosphate" evidence="4">
    <location>
        <position position="65"/>
    </location>
</feature>
<dbReference type="InterPro" id="IPR039420">
    <property type="entry name" value="WalR-like"/>
</dbReference>
<dbReference type="SUPFAM" id="SSF46894">
    <property type="entry name" value="C-terminal effector domain of the bipartite response regulators"/>
    <property type="match status" value="1"/>
</dbReference>
<keyword evidence="2" id="KW-0902">Two-component regulatory system</keyword>
<dbReference type="OrthoDB" id="9802426at2"/>
<evidence type="ECO:0000256" key="3">
    <source>
        <dbReference type="ARBA" id="ARBA00023125"/>
    </source>
</evidence>
<dbReference type="InterPro" id="IPR036388">
    <property type="entry name" value="WH-like_DNA-bd_sf"/>
</dbReference>
<dbReference type="GO" id="GO:0006355">
    <property type="term" value="P:regulation of DNA-templated transcription"/>
    <property type="evidence" value="ECO:0007669"/>
    <property type="project" value="InterPro"/>
</dbReference>
<feature type="DNA-binding region" description="OmpR/PhoB-type" evidence="5">
    <location>
        <begin position="138"/>
        <end position="238"/>
    </location>
</feature>
<dbReference type="SUPFAM" id="SSF52172">
    <property type="entry name" value="CheY-like"/>
    <property type="match status" value="1"/>
</dbReference>
<reference evidence="9" key="1">
    <citation type="submission" date="2017-02" db="EMBL/GenBank/DDBJ databases">
        <authorList>
            <person name="Varghese N."/>
            <person name="Submissions S."/>
        </authorList>
    </citation>
    <scope>NUCLEOTIDE SEQUENCE [LARGE SCALE GENOMIC DNA]</scope>
    <source>
        <strain evidence="9">ATCC 27094</strain>
    </source>
</reference>
<proteinExistence type="predicted"/>
<evidence type="ECO:0000313" key="9">
    <source>
        <dbReference type="Proteomes" id="UP000190092"/>
    </source>
</evidence>
<dbReference type="InterPro" id="IPR016032">
    <property type="entry name" value="Sig_transdc_resp-reg_C-effctor"/>
</dbReference>
<keyword evidence="1 4" id="KW-0597">Phosphoprotein</keyword>
<evidence type="ECO:0000259" key="7">
    <source>
        <dbReference type="PROSITE" id="PS51755"/>
    </source>
</evidence>
<dbReference type="GO" id="GO:0000976">
    <property type="term" value="F:transcription cis-regulatory region binding"/>
    <property type="evidence" value="ECO:0007669"/>
    <property type="project" value="TreeGrafter"/>
</dbReference>
<dbReference type="PROSITE" id="PS50110">
    <property type="entry name" value="RESPONSE_REGULATORY"/>
    <property type="match status" value="1"/>
</dbReference>
<evidence type="ECO:0000313" key="8">
    <source>
        <dbReference type="EMBL" id="SKA01326.1"/>
    </source>
</evidence>
<dbReference type="EMBL" id="FUWJ01000003">
    <property type="protein sequence ID" value="SKA01326.1"/>
    <property type="molecule type" value="Genomic_DNA"/>
</dbReference>
<evidence type="ECO:0000256" key="2">
    <source>
        <dbReference type="ARBA" id="ARBA00023012"/>
    </source>
</evidence>
<dbReference type="GO" id="GO:0032993">
    <property type="term" value="C:protein-DNA complex"/>
    <property type="evidence" value="ECO:0007669"/>
    <property type="project" value="TreeGrafter"/>
</dbReference>
<feature type="domain" description="Response regulatory" evidence="6">
    <location>
        <begin position="15"/>
        <end position="130"/>
    </location>
</feature>
<dbReference type="InterPro" id="IPR001789">
    <property type="entry name" value="Sig_transdc_resp-reg_receiver"/>
</dbReference>
<dbReference type="PANTHER" id="PTHR48111">
    <property type="entry name" value="REGULATOR OF RPOS"/>
    <property type="match status" value="1"/>
</dbReference>
<keyword evidence="9" id="KW-1185">Reference proteome</keyword>
<dbReference type="CDD" id="cd17574">
    <property type="entry name" value="REC_OmpR"/>
    <property type="match status" value="1"/>
</dbReference>
<dbReference type="InterPro" id="IPR011006">
    <property type="entry name" value="CheY-like_superfamily"/>
</dbReference>
<dbReference type="SMART" id="SM00448">
    <property type="entry name" value="REC"/>
    <property type="match status" value="1"/>
</dbReference>